<keyword evidence="2" id="KW-0328">Glycosyltransferase</keyword>
<reference evidence="2 3" key="1">
    <citation type="submission" date="2019-04" db="EMBL/GenBank/DDBJ databases">
        <title>Flavobacterium sp. GS03.</title>
        <authorList>
            <person name="Kim H."/>
        </authorList>
    </citation>
    <scope>NUCLEOTIDE SEQUENCE [LARGE SCALE GENOMIC DNA]</scope>
    <source>
        <strain evidence="2 3">GS03</strain>
    </source>
</reference>
<dbReference type="Pfam" id="PF00534">
    <property type="entry name" value="Glycos_transf_1"/>
    <property type="match status" value="1"/>
</dbReference>
<name>A0A4P7PVH8_9FLAO</name>
<protein>
    <submittedName>
        <fullName evidence="2">Glycosyltransferase Gtf1</fullName>
        <ecNumber evidence="2">2.4.1.-</ecNumber>
    </submittedName>
</protein>
<dbReference type="InterPro" id="IPR001296">
    <property type="entry name" value="Glyco_trans_1"/>
</dbReference>
<gene>
    <name evidence="2" type="primary">gtf1_2</name>
    <name evidence="2" type="ORF">GS03_01411</name>
</gene>
<dbReference type="Gene3D" id="3.40.50.2000">
    <property type="entry name" value="Glycogen Phosphorylase B"/>
    <property type="match status" value="2"/>
</dbReference>
<dbReference type="AlphaFoldDB" id="A0A4P7PVH8"/>
<evidence type="ECO:0000259" key="1">
    <source>
        <dbReference type="Pfam" id="PF00534"/>
    </source>
</evidence>
<feature type="domain" description="Glycosyl transferase family 1" evidence="1">
    <location>
        <begin position="185"/>
        <end position="352"/>
    </location>
</feature>
<dbReference type="GO" id="GO:0016757">
    <property type="term" value="F:glycosyltransferase activity"/>
    <property type="evidence" value="ECO:0007669"/>
    <property type="project" value="UniProtKB-KW"/>
</dbReference>
<dbReference type="CDD" id="cd03801">
    <property type="entry name" value="GT4_PimA-like"/>
    <property type="match status" value="1"/>
</dbReference>
<sequence>MKFAIITHVIHGKELGNYFGYEPYVREMNLWIKNVSEVLLVAPLHSTPKSPIQEFYQHEKITFVPVANFDISSFKNALHSLMVMPSIVWKMYKTMKNADHIHLRCPGNIGLLGCLVQILFPAKPKTAKYAGNWDLSAKQPLSYRIQKWILSNTFLTKNMQVLVYGEWENSTKNIKPFFTASYFEKDKIEVKPRELKGKISFLFAGTLSNGKQPLYAIKLVEELYKNGNAIQLTLYGEGNERAMLEHYISENKLENVIFLKGNQNQEVIKKAYLENHFVVLPSLSEGWPKVVAEGMFWGCLPIASKVSCVPNMLENGNRGLLLDLKLNQDVQNIQSILNDNNLYQDKVNKAIQWSRQYTMDVFEAEIKLLLKS</sequence>
<dbReference type="OrthoDB" id="1395864at2"/>
<dbReference type="EC" id="2.4.1.-" evidence="2"/>
<evidence type="ECO:0000313" key="2">
    <source>
        <dbReference type="EMBL" id="QBZ97913.1"/>
    </source>
</evidence>
<dbReference type="PANTHER" id="PTHR12526:SF637">
    <property type="entry name" value="GLYCOSYLTRANSFERASE EPSF-RELATED"/>
    <property type="match status" value="1"/>
</dbReference>
<dbReference type="Proteomes" id="UP000296862">
    <property type="component" value="Chromosome"/>
</dbReference>
<dbReference type="EMBL" id="CP038810">
    <property type="protein sequence ID" value="QBZ97913.1"/>
    <property type="molecule type" value="Genomic_DNA"/>
</dbReference>
<keyword evidence="3" id="KW-1185">Reference proteome</keyword>
<dbReference type="RefSeq" id="WP_136151842.1">
    <property type="nucleotide sequence ID" value="NZ_CP038810.1"/>
</dbReference>
<dbReference type="SUPFAM" id="SSF53756">
    <property type="entry name" value="UDP-Glycosyltransferase/glycogen phosphorylase"/>
    <property type="match status" value="1"/>
</dbReference>
<dbReference type="KEGG" id="fsn:GS03_01411"/>
<accession>A0A4P7PVH8</accession>
<proteinExistence type="predicted"/>
<dbReference type="PANTHER" id="PTHR12526">
    <property type="entry name" value="GLYCOSYLTRANSFERASE"/>
    <property type="match status" value="1"/>
</dbReference>
<keyword evidence="2" id="KW-0808">Transferase</keyword>
<organism evidence="2 3">
    <name type="scientific">Flavobacterium sangjuense</name>
    <dbReference type="NCBI Taxonomy" id="2518177"/>
    <lineage>
        <taxon>Bacteria</taxon>
        <taxon>Pseudomonadati</taxon>
        <taxon>Bacteroidota</taxon>
        <taxon>Flavobacteriia</taxon>
        <taxon>Flavobacteriales</taxon>
        <taxon>Flavobacteriaceae</taxon>
        <taxon>Flavobacterium</taxon>
    </lineage>
</organism>
<evidence type="ECO:0000313" key="3">
    <source>
        <dbReference type="Proteomes" id="UP000296862"/>
    </source>
</evidence>